<accession>A0A931AL83</accession>
<dbReference type="RefSeq" id="WP_195901326.1">
    <property type="nucleotide sequence ID" value="NZ_JADOGI010000210.1"/>
</dbReference>
<name>A0A931AL83_9ACTN</name>
<proteinExistence type="predicted"/>
<organism evidence="1 2">
    <name type="scientific">Nonomuraea cypriaca</name>
    <dbReference type="NCBI Taxonomy" id="1187855"/>
    <lineage>
        <taxon>Bacteria</taxon>
        <taxon>Bacillati</taxon>
        <taxon>Actinomycetota</taxon>
        <taxon>Actinomycetes</taxon>
        <taxon>Streptosporangiales</taxon>
        <taxon>Streptosporangiaceae</taxon>
        <taxon>Nonomuraea</taxon>
    </lineage>
</organism>
<evidence type="ECO:0000313" key="2">
    <source>
        <dbReference type="Proteomes" id="UP000605361"/>
    </source>
</evidence>
<reference evidence="1" key="1">
    <citation type="submission" date="2020-11" db="EMBL/GenBank/DDBJ databases">
        <title>Whole-genome analyses of Nonomuraea sp. K274.</title>
        <authorList>
            <person name="Veyisoglu A."/>
        </authorList>
    </citation>
    <scope>NUCLEOTIDE SEQUENCE</scope>
    <source>
        <strain evidence="1">K274</strain>
    </source>
</reference>
<comment type="caution">
    <text evidence="1">The sequence shown here is derived from an EMBL/GenBank/DDBJ whole genome shotgun (WGS) entry which is preliminary data.</text>
</comment>
<evidence type="ECO:0000313" key="1">
    <source>
        <dbReference type="EMBL" id="MBF8192434.1"/>
    </source>
</evidence>
<dbReference type="EMBL" id="JADOGI010000210">
    <property type="protein sequence ID" value="MBF8192434.1"/>
    <property type="molecule type" value="Genomic_DNA"/>
</dbReference>
<gene>
    <name evidence="1" type="ORF">ITP53_43495</name>
</gene>
<dbReference type="Proteomes" id="UP000605361">
    <property type="component" value="Unassembled WGS sequence"/>
</dbReference>
<protein>
    <submittedName>
        <fullName evidence="1">Uncharacterized protein</fullName>
    </submittedName>
</protein>
<keyword evidence="2" id="KW-1185">Reference proteome</keyword>
<sequence>MTDLSGYAKKLALPSGFDAPRLLRYDDVTAHAITRDDLVADVRGINASLDLIRETRGGTWPTGPVTEEALQRWVTEDYPFTRPHYSNVRIPPA</sequence>
<dbReference type="AlphaFoldDB" id="A0A931AL83"/>